<dbReference type="PANTHER" id="PTHR46013:SF4">
    <property type="entry name" value="B-CELL RECEPTOR CD22-RELATED"/>
    <property type="match status" value="1"/>
</dbReference>
<feature type="domain" description="Ig-like" evidence="3">
    <location>
        <begin position="190"/>
        <end position="278"/>
    </location>
</feature>
<dbReference type="SUPFAM" id="SSF48726">
    <property type="entry name" value="Immunoglobulin"/>
    <property type="match status" value="3"/>
</dbReference>
<evidence type="ECO:0000313" key="6">
    <source>
        <dbReference type="RefSeq" id="XP_013392681.1"/>
    </source>
</evidence>
<gene>
    <name evidence="6" type="primary">LOC106160585</name>
</gene>
<dbReference type="InterPro" id="IPR036179">
    <property type="entry name" value="Ig-like_dom_sf"/>
</dbReference>
<reference evidence="6" key="1">
    <citation type="submission" date="2025-08" db="UniProtKB">
        <authorList>
            <consortium name="RefSeq"/>
        </authorList>
    </citation>
    <scope>IDENTIFICATION</scope>
    <source>
        <tissue evidence="6">Gonads</tissue>
    </source>
</reference>
<accession>A0A1S3I4B8</accession>
<dbReference type="GeneID" id="106160585"/>
<dbReference type="RefSeq" id="XP_013392681.1">
    <property type="nucleotide sequence ID" value="XM_013537227.1"/>
</dbReference>
<keyword evidence="2" id="KW-0472">Membrane</keyword>
<evidence type="ECO:0000256" key="1">
    <source>
        <dbReference type="SAM" id="MobiDB-lite"/>
    </source>
</evidence>
<dbReference type="SMART" id="SM00060">
    <property type="entry name" value="FN3"/>
    <property type="match status" value="1"/>
</dbReference>
<dbReference type="CDD" id="cd00063">
    <property type="entry name" value="FN3"/>
    <property type="match status" value="1"/>
</dbReference>
<dbReference type="Proteomes" id="UP000085678">
    <property type="component" value="Unplaced"/>
</dbReference>
<feature type="domain" description="Ig-like" evidence="3">
    <location>
        <begin position="5"/>
        <end position="91"/>
    </location>
</feature>
<dbReference type="PROSITE" id="PS50853">
    <property type="entry name" value="FN3"/>
    <property type="match status" value="1"/>
</dbReference>
<dbReference type="SMART" id="SM00409">
    <property type="entry name" value="IG"/>
    <property type="match status" value="3"/>
</dbReference>
<dbReference type="PANTHER" id="PTHR46013">
    <property type="entry name" value="VASCULAR CELL ADHESION MOLECULE 1"/>
    <property type="match status" value="1"/>
</dbReference>
<evidence type="ECO:0000313" key="5">
    <source>
        <dbReference type="Proteomes" id="UP000085678"/>
    </source>
</evidence>
<dbReference type="InParanoid" id="A0A1S3I4B8"/>
<dbReference type="InterPro" id="IPR003006">
    <property type="entry name" value="Ig/MHC_CS"/>
</dbReference>
<dbReference type="InterPro" id="IPR013783">
    <property type="entry name" value="Ig-like_fold"/>
</dbReference>
<dbReference type="InterPro" id="IPR007110">
    <property type="entry name" value="Ig-like_dom"/>
</dbReference>
<dbReference type="STRING" id="7574.A0A1S3I4B8"/>
<dbReference type="AlphaFoldDB" id="A0A1S3I4B8"/>
<evidence type="ECO:0000259" key="3">
    <source>
        <dbReference type="PROSITE" id="PS50835"/>
    </source>
</evidence>
<sequence length="581" mass="63415">MSVNPFVSIRASPNSTVKEGDDVTLTCDVTKANPTVTSYVWSRTRDINNGVHTQATYTINQIQVEQNGTYTCYATAQSSRHGNLVGESSVTLTVQYRPTVTVTLKGNPVAVTEGDDVTFQCAAHGNPPVYTDYKWTHITFGSPESQEMSTGRELVLSRVTYLDNGEYVCSVRNSVGQGLGRKRLDVLYSPSIAVESRIVAASIGKPAILSISVSANPANASFTWKKSNGDKKLPVVGGIVLTGPSSLKSKLFIPSVQGSDYGQYVCTVSHTVASREFTFEIRPKGPPERPTDFRILSWTSVSVTLAWVSGFNGGSNQSFHIQYKETSRTRWQKDDQLVVSDPGYMKTSKAKVPDLNPATSYDFRLVSINKHPSTNSSGFTGAFTQKTKARPKVLDAKLSVSITPTVATVSWTISSGIEDITSYVVKYCERGTVVCNRQRVTNRTATSIVITLDDGFQDYTFSLLIYEEDDLVKVLDQPTSEPSQVQFQVGVIVGIVVAVLVLLILAVITTIVIRRFRKSKSGSEVANRETAAAGGITEMKNLNSQPQVRPPATESSIYEVPDHQANQTPIYTDLQPPSDTR</sequence>
<keyword evidence="5" id="KW-1185">Reference proteome</keyword>
<evidence type="ECO:0000259" key="4">
    <source>
        <dbReference type="PROSITE" id="PS50853"/>
    </source>
</evidence>
<feature type="transmembrane region" description="Helical" evidence="2">
    <location>
        <begin position="487"/>
        <end position="513"/>
    </location>
</feature>
<dbReference type="InterPro" id="IPR003961">
    <property type="entry name" value="FN3_dom"/>
</dbReference>
<dbReference type="KEGG" id="lak:106160585"/>
<keyword evidence="2" id="KW-1133">Transmembrane helix</keyword>
<feature type="domain" description="Ig-like" evidence="3">
    <location>
        <begin position="98"/>
        <end position="185"/>
    </location>
</feature>
<feature type="domain" description="Fibronectin type-III" evidence="4">
    <location>
        <begin position="289"/>
        <end position="387"/>
    </location>
</feature>
<name>A0A1S3I4B8_LINAN</name>
<proteinExistence type="predicted"/>
<dbReference type="Pfam" id="PF00041">
    <property type="entry name" value="fn3"/>
    <property type="match status" value="1"/>
</dbReference>
<dbReference type="PROSITE" id="PS00290">
    <property type="entry name" value="IG_MHC"/>
    <property type="match status" value="1"/>
</dbReference>
<protein>
    <submittedName>
        <fullName evidence="6">Roundabout homolog 1-like</fullName>
    </submittedName>
</protein>
<dbReference type="SUPFAM" id="SSF49265">
    <property type="entry name" value="Fibronectin type III"/>
    <property type="match status" value="1"/>
</dbReference>
<dbReference type="PROSITE" id="PS50835">
    <property type="entry name" value="IG_LIKE"/>
    <property type="match status" value="3"/>
</dbReference>
<dbReference type="OrthoDB" id="6150053at2759"/>
<dbReference type="Gene3D" id="2.60.40.10">
    <property type="entry name" value="Immunoglobulins"/>
    <property type="match status" value="5"/>
</dbReference>
<organism evidence="5 6">
    <name type="scientific">Lingula anatina</name>
    <name type="common">Brachiopod</name>
    <name type="synonym">Lingula unguis</name>
    <dbReference type="NCBI Taxonomy" id="7574"/>
    <lineage>
        <taxon>Eukaryota</taxon>
        <taxon>Metazoa</taxon>
        <taxon>Spiralia</taxon>
        <taxon>Lophotrochozoa</taxon>
        <taxon>Brachiopoda</taxon>
        <taxon>Linguliformea</taxon>
        <taxon>Lingulata</taxon>
        <taxon>Lingulida</taxon>
        <taxon>Linguloidea</taxon>
        <taxon>Lingulidae</taxon>
        <taxon>Lingula</taxon>
    </lineage>
</organism>
<dbReference type="InterPro" id="IPR003599">
    <property type="entry name" value="Ig_sub"/>
</dbReference>
<dbReference type="Pfam" id="PF13927">
    <property type="entry name" value="Ig_3"/>
    <property type="match status" value="2"/>
</dbReference>
<feature type="region of interest" description="Disordered" evidence="1">
    <location>
        <begin position="536"/>
        <end position="581"/>
    </location>
</feature>
<dbReference type="InterPro" id="IPR036116">
    <property type="entry name" value="FN3_sf"/>
</dbReference>
<keyword evidence="2" id="KW-0812">Transmembrane</keyword>
<feature type="compositionally biased region" description="Polar residues" evidence="1">
    <location>
        <begin position="564"/>
        <end position="581"/>
    </location>
</feature>
<evidence type="ECO:0000256" key="2">
    <source>
        <dbReference type="SAM" id="Phobius"/>
    </source>
</evidence>
<dbReference type="Pfam" id="PF13895">
    <property type="entry name" value="Ig_2"/>
    <property type="match status" value="1"/>
</dbReference>
<dbReference type="FunCoup" id="A0A1S3I4B8">
    <property type="interactions" value="90"/>
</dbReference>
<dbReference type="InterPro" id="IPR003598">
    <property type="entry name" value="Ig_sub2"/>
</dbReference>
<dbReference type="SMART" id="SM00408">
    <property type="entry name" value="IGc2"/>
    <property type="match status" value="3"/>
</dbReference>